<gene>
    <name evidence="1" type="ORF">AV530_005003</name>
</gene>
<protein>
    <submittedName>
        <fullName evidence="1">Uncharacterized protein</fullName>
    </submittedName>
</protein>
<dbReference type="Proteomes" id="UP000190648">
    <property type="component" value="Unassembled WGS sequence"/>
</dbReference>
<proteinExistence type="predicted"/>
<organism evidence="1 2">
    <name type="scientific">Patagioenas fasciata monilis</name>
    <dbReference type="NCBI Taxonomy" id="372326"/>
    <lineage>
        <taxon>Eukaryota</taxon>
        <taxon>Metazoa</taxon>
        <taxon>Chordata</taxon>
        <taxon>Craniata</taxon>
        <taxon>Vertebrata</taxon>
        <taxon>Euteleostomi</taxon>
        <taxon>Archelosauria</taxon>
        <taxon>Archosauria</taxon>
        <taxon>Dinosauria</taxon>
        <taxon>Saurischia</taxon>
        <taxon>Theropoda</taxon>
        <taxon>Coelurosauria</taxon>
        <taxon>Aves</taxon>
        <taxon>Neognathae</taxon>
        <taxon>Neoaves</taxon>
        <taxon>Columbimorphae</taxon>
        <taxon>Columbiformes</taxon>
        <taxon>Columbidae</taxon>
        <taxon>Patagioenas</taxon>
    </lineage>
</organism>
<comment type="caution">
    <text evidence="1">The sequence shown here is derived from an EMBL/GenBank/DDBJ whole genome shotgun (WGS) entry which is preliminary data.</text>
</comment>
<name>A0A1V4K3M7_PATFA</name>
<sequence length="71" mass="8054">MATEVRFFNQQVRHIALPWGFCLSFCQQNTCMWMQTPMVLLCGTAMRALVPGKALCHPPAGLCFCFEAWRG</sequence>
<accession>A0A1V4K3M7</accession>
<dbReference type="EMBL" id="LSYS01004732">
    <property type="protein sequence ID" value="OPJ79062.1"/>
    <property type="molecule type" value="Genomic_DNA"/>
</dbReference>
<keyword evidence="2" id="KW-1185">Reference proteome</keyword>
<reference evidence="1 2" key="1">
    <citation type="submission" date="2016-02" db="EMBL/GenBank/DDBJ databases">
        <title>Band-tailed pigeon sequencing and assembly.</title>
        <authorList>
            <person name="Soares A.E."/>
            <person name="Novak B.J."/>
            <person name="Rice E.S."/>
            <person name="O'Connell B."/>
            <person name="Chang D."/>
            <person name="Weber S."/>
            <person name="Shapiro B."/>
        </authorList>
    </citation>
    <scope>NUCLEOTIDE SEQUENCE [LARGE SCALE GENOMIC DNA]</scope>
    <source>
        <strain evidence="1">BTP2013</strain>
        <tissue evidence="1">Blood</tissue>
    </source>
</reference>
<evidence type="ECO:0000313" key="1">
    <source>
        <dbReference type="EMBL" id="OPJ79062.1"/>
    </source>
</evidence>
<dbReference type="AlphaFoldDB" id="A0A1V4K3M7"/>
<evidence type="ECO:0000313" key="2">
    <source>
        <dbReference type="Proteomes" id="UP000190648"/>
    </source>
</evidence>